<dbReference type="PROSITE" id="PS51155">
    <property type="entry name" value="CHIT_BIND_RR_2"/>
    <property type="match status" value="1"/>
</dbReference>
<sequence>MKMHHGHLRHEYNLILITASELNINMLIDMNYICLHVRDVLKNGGARGPFKQYINGSRSRLNHITVNHSKQYYYYQYKKYSIHKLNNCFKMKVFIILPLVAAMVSAAEVVITDVPAAYVASSFTSHGPVPWAYLQPFYQSAPLVAYTAYAAPAAKVAVTAPAKIVTPAKTVPVSVAPAKLVASTVPVTKVVQVVPAQFQPDPSYTFAYQVQDQITGDSKSQQETRQGDVVKGQYSLIEPDGTRRTVDYTADPTNGFNAYVQKSDAQQTVFVPSVSTDDIETIKVDTIEVEPVRYAPTGSKPLKNTLAVPETKTKTGY</sequence>
<keyword evidence="4" id="KW-1185">Reference proteome</keyword>
<evidence type="ECO:0000313" key="3">
    <source>
        <dbReference type="EMBL" id="KAE9538659.1"/>
    </source>
</evidence>
<dbReference type="OrthoDB" id="10071059at2759"/>
<dbReference type="GO" id="GO:0042302">
    <property type="term" value="F:structural constituent of cuticle"/>
    <property type="evidence" value="ECO:0007669"/>
    <property type="project" value="UniProtKB-UniRule"/>
</dbReference>
<organism evidence="3 4">
    <name type="scientific">Aphis glycines</name>
    <name type="common">Soybean aphid</name>
    <dbReference type="NCBI Taxonomy" id="307491"/>
    <lineage>
        <taxon>Eukaryota</taxon>
        <taxon>Metazoa</taxon>
        <taxon>Ecdysozoa</taxon>
        <taxon>Arthropoda</taxon>
        <taxon>Hexapoda</taxon>
        <taxon>Insecta</taxon>
        <taxon>Pterygota</taxon>
        <taxon>Neoptera</taxon>
        <taxon>Paraneoptera</taxon>
        <taxon>Hemiptera</taxon>
        <taxon>Sternorrhyncha</taxon>
        <taxon>Aphidomorpha</taxon>
        <taxon>Aphidoidea</taxon>
        <taxon>Aphididae</taxon>
        <taxon>Aphidini</taxon>
        <taxon>Aphis</taxon>
        <taxon>Aphis</taxon>
    </lineage>
</organism>
<dbReference type="GO" id="GO:0031012">
    <property type="term" value="C:extracellular matrix"/>
    <property type="evidence" value="ECO:0007669"/>
    <property type="project" value="TreeGrafter"/>
</dbReference>
<dbReference type="Pfam" id="PF00379">
    <property type="entry name" value="Chitin_bind_4"/>
    <property type="match status" value="1"/>
</dbReference>
<name>A0A6G0TTN9_APHGL</name>
<dbReference type="InterPro" id="IPR031311">
    <property type="entry name" value="CHIT_BIND_RR_consensus"/>
</dbReference>
<dbReference type="PANTHER" id="PTHR12236:SF75">
    <property type="entry name" value="CUTICULAR PROTEIN 62BB, ISOFORM A"/>
    <property type="match status" value="1"/>
</dbReference>
<dbReference type="AlphaFoldDB" id="A0A6G0TTN9"/>
<gene>
    <name evidence="3" type="ORF">AGLY_005758</name>
</gene>
<dbReference type="Proteomes" id="UP000475862">
    <property type="component" value="Unassembled WGS sequence"/>
</dbReference>
<dbReference type="PRINTS" id="PR00947">
    <property type="entry name" value="CUTICLE"/>
</dbReference>
<keyword evidence="1 2" id="KW-0193">Cuticle</keyword>
<accession>A0A6G0TTN9</accession>
<protein>
    <recommendedName>
        <fullName evidence="5">Cuticle protein</fullName>
    </recommendedName>
</protein>
<evidence type="ECO:0000256" key="1">
    <source>
        <dbReference type="ARBA" id="ARBA00022460"/>
    </source>
</evidence>
<dbReference type="InterPro" id="IPR051217">
    <property type="entry name" value="Insect_Cuticle_Struc_Prot"/>
</dbReference>
<dbReference type="EMBL" id="VYZN01000016">
    <property type="protein sequence ID" value="KAE9538659.1"/>
    <property type="molecule type" value="Genomic_DNA"/>
</dbReference>
<dbReference type="PANTHER" id="PTHR12236">
    <property type="entry name" value="STRUCTURAL CONTITUENT OF CUTICLE"/>
    <property type="match status" value="1"/>
</dbReference>
<evidence type="ECO:0008006" key="5">
    <source>
        <dbReference type="Google" id="ProtNLM"/>
    </source>
</evidence>
<dbReference type="PROSITE" id="PS00233">
    <property type="entry name" value="CHIT_BIND_RR_1"/>
    <property type="match status" value="1"/>
</dbReference>
<evidence type="ECO:0000256" key="2">
    <source>
        <dbReference type="PROSITE-ProRule" id="PRU00497"/>
    </source>
</evidence>
<evidence type="ECO:0000313" key="4">
    <source>
        <dbReference type="Proteomes" id="UP000475862"/>
    </source>
</evidence>
<dbReference type="GO" id="GO:0005615">
    <property type="term" value="C:extracellular space"/>
    <property type="evidence" value="ECO:0007669"/>
    <property type="project" value="TreeGrafter"/>
</dbReference>
<reference evidence="3 4" key="1">
    <citation type="submission" date="2019-08" db="EMBL/GenBank/DDBJ databases">
        <title>The genome of the soybean aphid Biotype 1, its phylome, world population structure and adaptation to the North American continent.</title>
        <authorList>
            <person name="Giordano R."/>
            <person name="Donthu R.K."/>
            <person name="Hernandez A.G."/>
            <person name="Wright C.L."/>
            <person name="Zimin A.V."/>
        </authorList>
    </citation>
    <scope>NUCLEOTIDE SEQUENCE [LARGE SCALE GENOMIC DNA]</scope>
    <source>
        <tissue evidence="3">Whole aphids</tissue>
    </source>
</reference>
<proteinExistence type="predicted"/>
<dbReference type="InterPro" id="IPR000618">
    <property type="entry name" value="Insect_cuticle"/>
</dbReference>
<comment type="caution">
    <text evidence="3">The sequence shown here is derived from an EMBL/GenBank/DDBJ whole genome shotgun (WGS) entry which is preliminary data.</text>
</comment>